<dbReference type="EMBL" id="BOOJ01000093">
    <property type="protein sequence ID" value="GIH97659.1"/>
    <property type="molecule type" value="Genomic_DNA"/>
</dbReference>
<proteinExistence type="predicted"/>
<dbReference type="InterPro" id="IPR014862">
    <property type="entry name" value="TrwC"/>
</dbReference>
<organism evidence="3 4">
    <name type="scientific">Planobispora siamensis</name>
    <dbReference type="NCBI Taxonomy" id="936338"/>
    <lineage>
        <taxon>Bacteria</taxon>
        <taxon>Bacillati</taxon>
        <taxon>Actinomycetota</taxon>
        <taxon>Actinomycetes</taxon>
        <taxon>Streptosporangiales</taxon>
        <taxon>Streptosporangiaceae</taxon>
        <taxon>Planobispora</taxon>
    </lineage>
</organism>
<evidence type="ECO:0000313" key="3">
    <source>
        <dbReference type="EMBL" id="GIH97659.1"/>
    </source>
</evidence>
<dbReference type="Pfam" id="PF08751">
    <property type="entry name" value="TrwC"/>
    <property type="match status" value="1"/>
</dbReference>
<keyword evidence="4" id="KW-1185">Reference proteome</keyword>
<dbReference type="AlphaFoldDB" id="A0A8J3SSM3"/>
<sequence length="261" mass="27478">MHYRLRESTVCDRRHAITGLPHPLWHPPATAADAGRSEQVPTGLRWIGSALPAVGLSAGTGLSAAQYPAAAALMAARHPHTGRRLLAETGAPRNRGYEITLAAPASLSTLHALAAPEVAASITALVMQALTHSLSRLEKHLLGRARRAGVMGWLIVYHHTPALPDRPPRPCLHGHLEAMEVAAASRIRRLLSTHHGVRWQRDAASGRWEIVSAGAQLYARSPTPPPGSGPPPPATAEAGTSVPEVSVALVTGPASAPARRS</sequence>
<name>A0A8J3SSM3_9ACTN</name>
<reference evidence="3 4" key="1">
    <citation type="submission" date="2021-01" db="EMBL/GenBank/DDBJ databases">
        <title>Whole genome shotgun sequence of Planobispora siamensis NBRC 107568.</title>
        <authorList>
            <person name="Komaki H."/>
            <person name="Tamura T."/>
        </authorList>
    </citation>
    <scope>NUCLEOTIDE SEQUENCE [LARGE SCALE GENOMIC DNA]</scope>
    <source>
        <strain evidence="3 4">NBRC 107568</strain>
    </source>
</reference>
<feature type="compositionally biased region" description="Pro residues" evidence="1">
    <location>
        <begin position="222"/>
        <end position="234"/>
    </location>
</feature>
<gene>
    <name evidence="3" type="ORF">Psi01_82890</name>
</gene>
<evidence type="ECO:0000313" key="4">
    <source>
        <dbReference type="Proteomes" id="UP000619788"/>
    </source>
</evidence>
<accession>A0A8J3SSM3</accession>
<dbReference type="Proteomes" id="UP000619788">
    <property type="component" value="Unassembled WGS sequence"/>
</dbReference>
<protein>
    <recommendedName>
        <fullName evidence="2">TrwC relaxase domain-containing protein</fullName>
    </recommendedName>
</protein>
<comment type="caution">
    <text evidence="3">The sequence shown here is derived from an EMBL/GenBank/DDBJ whole genome shotgun (WGS) entry which is preliminary data.</text>
</comment>
<evidence type="ECO:0000259" key="2">
    <source>
        <dbReference type="Pfam" id="PF08751"/>
    </source>
</evidence>
<evidence type="ECO:0000256" key="1">
    <source>
        <dbReference type="SAM" id="MobiDB-lite"/>
    </source>
</evidence>
<dbReference type="SUPFAM" id="SSF55464">
    <property type="entry name" value="Origin of replication-binding domain, RBD-like"/>
    <property type="match status" value="1"/>
</dbReference>
<feature type="domain" description="TrwC relaxase" evidence="2">
    <location>
        <begin position="44"/>
        <end position="146"/>
    </location>
</feature>
<feature type="region of interest" description="Disordered" evidence="1">
    <location>
        <begin position="218"/>
        <end position="261"/>
    </location>
</feature>